<dbReference type="EMBL" id="CP076607">
    <property type="protein sequence ID" value="QWU16692.1"/>
    <property type="molecule type" value="Genomic_DNA"/>
</dbReference>
<dbReference type="RefSeq" id="WP_216700458.1">
    <property type="nucleotide sequence ID" value="NZ_CP076607.1"/>
</dbReference>
<evidence type="ECO:0000313" key="1">
    <source>
        <dbReference type="EMBL" id="QWU16692.1"/>
    </source>
</evidence>
<proteinExistence type="predicted"/>
<protein>
    <submittedName>
        <fullName evidence="1">Uncharacterized protein</fullName>
    </submittedName>
</protein>
<organism evidence="1 2">
    <name type="scientific">Paenibacillus sophorae</name>
    <dbReference type="NCBI Taxonomy" id="1333845"/>
    <lineage>
        <taxon>Bacteria</taxon>
        <taxon>Bacillati</taxon>
        <taxon>Bacillota</taxon>
        <taxon>Bacilli</taxon>
        <taxon>Bacillales</taxon>
        <taxon>Paenibacillaceae</taxon>
        <taxon>Paenibacillus</taxon>
    </lineage>
</organism>
<name>A0ABX8HG11_9BACL</name>
<reference evidence="1 2" key="1">
    <citation type="submission" date="2021-06" db="EMBL/GenBank/DDBJ databases">
        <title>Whole genome sequence of Paenibacillus sophorae DSM23020 for comparative genomics.</title>
        <authorList>
            <person name="Kim M.-J."/>
            <person name="Lee G."/>
            <person name="Shin J.-H."/>
        </authorList>
    </citation>
    <scope>NUCLEOTIDE SEQUENCE [LARGE SCALE GENOMIC DNA]</scope>
    <source>
        <strain evidence="1 2">DSM 23020</strain>
    </source>
</reference>
<keyword evidence="2" id="KW-1185">Reference proteome</keyword>
<sequence length="52" mass="5542">MLFASLAGRIFSSGAYAAIVVRRPCRYRAGLFLPLLAAGRGRRVVFGVRGSG</sequence>
<dbReference type="Proteomes" id="UP000683429">
    <property type="component" value="Chromosome"/>
</dbReference>
<accession>A0ABX8HG11</accession>
<evidence type="ECO:0000313" key="2">
    <source>
        <dbReference type="Proteomes" id="UP000683429"/>
    </source>
</evidence>
<gene>
    <name evidence="1" type="ORF">KP014_05595</name>
</gene>